<keyword evidence="3" id="KW-0963">Cytoplasm</keyword>
<evidence type="ECO:0000256" key="7">
    <source>
        <dbReference type="SAM" id="MobiDB-lite"/>
    </source>
</evidence>
<dbReference type="Pfam" id="PF25248">
    <property type="entry name" value="Ig_CFAP65_8th"/>
    <property type="match status" value="1"/>
</dbReference>
<evidence type="ECO:0000256" key="6">
    <source>
        <dbReference type="ARBA" id="ARBA00023273"/>
    </source>
</evidence>
<dbReference type="PANTHER" id="PTHR46127:SF1">
    <property type="entry name" value="CILIA- AND FLAGELLA-ASSOCIATED PROTEIN 65"/>
    <property type="match status" value="1"/>
</dbReference>
<evidence type="ECO:0000256" key="1">
    <source>
        <dbReference type="ARBA" id="ARBA00004230"/>
    </source>
</evidence>
<dbReference type="Pfam" id="PF25249">
    <property type="entry name" value="Ig_CFAP65_7th"/>
    <property type="match status" value="1"/>
</dbReference>
<feature type="non-terminal residue" evidence="14">
    <location>
        <position position="1727"/>
    </location>
</feature>
<keyword evidence="4" id="KW-0282">Flagellum</keyword>
<protein>
    <submittedName>
        <fullName evidence="14">CFA65 protein</fullName>
    </submittedName>
</protein>
<feature type="region of interest" description="Disordered" evidence="7">
    <location>
        <begin position="1466"/>
        <end position="1492"/>
    </location>
</feature>
<feature type="domain" description="CFAP65 tenth Ig-like" evidence="9">
    <location>
        <begin position="1192"/>
        <end position="1310"/>
    </location>
</feature>
<evidence type="ECO:0000256" key="2">
    <source>
        <dbReference type="ARBA" id="ARBA00004496"/>
    </source>
</evidence>
<dbReference type="Gene3D" id="2.60.40.10">
    <property type="entry name" value="Immunoglobulins"/>
    <property type="match status" value="8"/>
</dbReference>
<keyword evidence="5" id="KW-0969">Cilium</keyword>
<dbReference type="Pfam" id="PF24291">
    <property type="entry name" value="Ig_CFAP65"/>
    <property type="match status" value="1"/>
</dbReference>
<dbReference type="Pfam" id="PF24507">
    <property type="entry name" value="Ig_CFAP65_4th"/>
    <property type="match status" value="1"/>
</dbReference>
<dbReference type="Proteomes" id="UP000542358">
    <property type="component" value="Unassembled WGS sequence"/>
</dbReference>
<evidence type="ECO:0000313" key="15">
    <source>
        <dbReference type="Proteomes" id="UP000542358"/>
    </source>
</evidence>
<keyword evidence="15" id="KW-1185">Reference proteome</keyword>
<dbReference type="InterPro" id="IPR013783">
    <property type="entry name" value="Ig-like_fold"/>
</dbReference>
<keyword evidence="6" id="KW-0966">Cell projection</keyword>
<evidence type="ECO:0000259" key="10">
    <source>
        <dbReference type="Pfam" id="PF24507"/>
    </source>
</evidence>
<evidence type="ECO:0000259" key="8">
    <source>
        <dbReference type="Pfam" id="PF22544"/>
    </source>
</evidence>
<feature type="domain" description="CFAP65 seventh Ig-like" evidence="13">
    <location>
        <begin position="775"/>
        <end position="860"/>
    </location>
</feature>
<feature type="domain" description="HYDIN/VesB/CFA65-like Ig-like" evidence="8">
    <location>
        <begin position="142"/>
        <end position="231"/>
    </location>
</feature>
<evidence type="ECO:0000259" key="12">
    <source>
        <dbReference type="Pfam" id="PF25248"/>
    </source>
</evidence>
<evidence type="ECO:0000256" key="3">
    <source>
        <dbReference type="ARBA" id="ARBA00022490"/>
    </source>
</evidence>
<feature type="non-terminal residue" evidence="14">
    <location>
        <position position="1"/>
    </location>
</feature>
<proteinExistence type="predicted"/>
<dbReference type="GO" id="GO:0005737">
    <property type="term" value="C:cytoplasm"/>
    <property type="evidence" value="ECO:0007669"/>
    <property type="project" value="UniProtKB-SubCell"/>
</dbReference>
<dbReference type="InterPro" id="IPR057470">
    <property type="entry name" value="Ig_CFAP65_7th"/>
</dbReference>
<evidence type="ECO:0000256" key="5">
    <source>
        <dbReference type="ARBA" id="ARBA00023069"/>
    </source>
</evidence>
<evidence type="ECO:0000259" key="11">
    <source>
        <dbReference type="Pfam" id="PF24816"/>
    </source>
</evidence>
<organism evidence="14 15">
    <name type="scientific">Oreocharis arfaki</name>
    <name type="common">tit berrypecker</name>
    <dbReference type="NCBI Taxonomy" id="979223"/>
    <lineage>
        <taxon>Eukaryota</taxon>
        <taxon>Metazoa</taxon>
        <taxon>Chordata</taxon>
        <taxon>Craniata</taxon>
        <taxon>Vertebrata</taxon>
        <taxon>Euteleostomi</taxon>
        <taxon>Archelosauria</taxon>
        <taxon>Archosauria</taxon>
        <taxon>Dinosauria</taxon>
        <taxon>Saurischia</taxon>
        <taxon>Theropoda</taxon>
        <taxon>Coelurosauria</taxon>
        <taxon>Aves</taxon>
        <taxon>Neognathae</taxon>
        <taxon>Neoaves</taxon>
        <taxon>Telluraves</taxon>
        <taxon>Australaves</taxon>
        <taxon>Passeriformes</taxon>
        <taxon>Passeroidea</taxon>
        <taxon>Paramythiidae</taxon>
        <taxon>Oreocharis</taxon>
    </lineage>
</organism>
<comment type="subcellular location">
    <subcellularLocation>
        <location evidence="1">Cell projection</location>
        <location evidence="1">Cilium</location>
        <location evidence="1">Flagellum</location>
    </subcellularLocation>
    <subcellularLocation>
        <location evidence="2">Cytoplasm</location>
    </subcellularLocation>
</comment>
<dbReference type="InterPro" id="IPR053879">
    <property type="entry name" value="HYDIN_VesB_CFA65-like_Ig"/>
</dbReference>
<dbReference type="GO" id="GO:0007288">
    <property type="term" value="P:sperm axoneme assembly"/>
    <property type="evidence" value="ECO:0007669"/>
    <property type="project" value="TreeGrafter"/>
</dbReference>
<dbReference type="GO" id="GO:0036126">
    <property type="term" value="C:sperm flagellum"/>
    <property type="evidence" value="ECO:0007669"/>
    <property type="project" value="TreeGrafter"/>
</dbReference>
<dbReference type="SUPFAM" id="SSF49354">
    <property type="entry name" value="PapD-like"/>
    <property type="match status" value="1"/>
</dbReference>
<name>A0A7K6K272_9PASE</name>
<evidence type="ECO:0000313" key="14">
    <source>
        <dbReference type="EMBL" id="NWW06650.1"/>
    </source>
</evidence>
<evidence type="ECO:0000259" key="13">
    <source>
        <dbReference type="Pfam" id="PF25249"/>
    </source>
</evidence>
<accession>A0A7K6K272</accession>
<dbReference type="PANTHER" id="PTHR46127">
    <property type="entry name" value="CILIA- AND FLAGELLA-ASSOCIATED PROTEIN 65"/>
    <property type="match status" value="1"/>
</dbReference>
<sequence>MLAQVHGDPQNSDSFRKSGCNRKVSSREAKKKKKVIFWGIEVPETLSWHGWELGKEIIRHLTLKNVHGKAQKLSYRAPSTPFFFTVFPQPITLNPGLSVTLPIVFRPSEKRDYEDSIFFMKAEGEFSVALRAMLPRFGLSIPAAVQLPVCAVHNVTETTFPVCNVGDLVSVFSWETPSPFFMNPDLSTLNPGAECMVKVTFQPEVAGVHNAAATCWFGGEVKQKRTIQLKALAKYPCLCVSVTGKEYEGVQPGKFRDVLCFGSVPLGTTVEKSVEIFNKSVVDAPCRIEQAKEPLLRDYVFSCDVSHGVVPAKGKLVLCIRFQPQIVGEHSTDYFTITSAGRRLETVLKVVGSCKGPSVSLEQHSVDFDWINLGESLMQTLKIRNMSDVPAYYQFDIDDKGSVFSLDRPQGFLKGKTTLTLKVTFRPTHPMNYHRRVVCLVHHQEPMFVDFLGTCHSDTAKPTTLQERHLSSYRTNMVRGLTFYPPDILSGMLKDGKLQMDEKGALMLPPEISEDEPPKEYFEPNAMTEYFYDGVSSDLALFPVHVSVSPREYDFGCCMPPHRAEPLNLCVTNHTKGNIIVAWTPSHGSAFHVHPEICDMPPLKSSTFHVFCKPTQANSLYAAELEGFAVYKVMRHYTNIENDATICPSWCLTVRLRAHTYEAEREHFIPQYILDVPKTFPPVVCDTDTYCSMLLSNTGTSLITFSVNQTACPSVLVKPSSGHIIPGGHQIFFLSTHPVSTVTQQHVLPLQLNSYPAYTKEIVLRSCGQSLLLLLEGDGNLYFKPLYIGTSSTRMYTIKNCTRLPMVFTWKIRRSDRKILSVSPTAGILQPYEAMAQAWTFTPDKATKYLLRAMVFVSRKSPDLVSPKGVHYVLRVIGEGALGTIRAQKEHLNLGNVLVGDQRSSSIVLLNDGICTLNYILSVEQCITGPRYLKEACSDPLALELEHSRGTIPSRSKAFVQIKVRPARRLHYIWLIRYAICTPTAADLASTKKKPQPLCCIVATGVIPALRIRDATATGSASSVSKLHIWKLFSLDTLNEYLERDPTPAELTYRVPTRHSTCLIPPLYTPLLLDFDFGSAPVGSDPALVTLLLENYGVIPVDWAFLFPSDQKMDLERWAEDTDFTPQELHQMKIQDNQLFSVSPKSGTLLPGQGKSVQLIHRHDFVGTDRLPVLLKISYGHEVLLTFSGVTVEHNQPYIHFASSKHSFTPIAIGLSHPPIQIYKLYNGGSIPVTFEVQLDSIAKLREENFQHPVFVCLTPKGEILPGETGHTEWIFSPLENKTYSVDVPIHILESESTTITFQGLGCNPNLLQEAAASRQFFSSAAFPSSAKLIVPGQAATLSHHRISFGDIPDCTKAVGVVFLNNILKSKAVVFAWQISCCRQKAQALEIAPKSGVMQPGESTPCFITLLPTKNPLFCQINLVCKVYIQESLIQYERDLHKWEEEKERQAVEFTITEKDLGTKKKLTSPSVTLPPIKSRSTPSQPPGHLERGLLLGKDASQVWVKPEPPKPFILHLDVSARSYNIEEFLSNFALDFPKYFFAQPSESESVDGNGYRNGTDVEPKWLSLAAASKAELEVVTDLLTGVIRSLLENVHFQKSVRKIQDEPIPYFSQFQSAKSEELKDSKQGSMIPPGVSASTDLDFEKDGEWKKMSQETSLSDLLESCEVFHHTWLSEKEIINRQPAVGNLVEQMLENTLQNILTEASRGEVVLTAQPMVIALPPNSSR</sequence>
<feature type="domain" description="CFAP65 eight Ig-like" evidence="12">
    <location>
        <begin position="882"/>
        <end position="1005"/>
    </location>
</feature>
<evidence type="ECO:0000256" key="4">
    <source>
        <dbReference type="ARBA" id="ARBA00022846"/>
    </source>
</evidence>
<dbReference type="InterPro" id="IPR008962">
    <property type="entry name" value="PapD-like_sf"/>
</dbReference>
<dbReference type="InterPro" id="IPR056305">
    <property type="entry name" value="Ig_CFAP65_10th"/>
</dbReference>
<evidence type="ECO:0000259" key="9">
    <source>
        <dbReference type="Pfam" id="PF24291"/>
    </source>
</evidence>
<dbReference type="InterPro" id="IPR056344">
    <property type="entry name" value="Ig_CFAP65-like_9th"/>
</dbReference>
<dbReference type="EMBL" id="VZRR01006117">
    <property type="protein sequence ID" value="NWW06650.1"/>
    <property type="molecule type" value="Genomic_DNA"/>
</dbReference>
<dbReference type="InterPro" id="IPR052614">
    <property type="entry name" value="CFAP65"/>
</dbReference>
<dbReference type="InterPro" id="IPR057467">
    <property type="entry name" value="Ig_CFAP65_8th"/>
</dbReference>
<feature type="region of interest" description="Disordered" evidence="7">
    <location>
        <begin position="1"/>
        <end position="23"/>
    </location>
</feature>
<dbReference type="Pfam" id="PF24816">
    <property type="entry name" value="Ig_CFAP65__9th"/>
    <property type="match status" value="1"/>
</dbReference>
<gene>
    <name evidence="14" type="primary">Cfap65</name>
    <name evidence="14" type="ORF">OREARF_R01959</name>
</gene>
<comment type="caution">
    <text evidence="14">The sequence shown here is derived from an EMBL/GenBank/DDBJ whole genome shotgun (WGS) entry which is preliminary data.</text>
</comment>
<feature type="domain" description="HYDIN/VesB/CFA65-like Ig-like" evidence="8">
    <location>
        <begin position="255"/>
        <end position="340"/>
    </location>
</feature>
<dbReference type="Pfam" id="PF22544">
    <property type="entry name" value="HYDIN_VesB_CFA65-like_Ig"/>
    <property type="match status" value="2"/>
</dbReference>
<dbReference type="InterPro" id="IPR058536">
    <property type="entry name" value="Ig_CFAP65_4th"/>
</dbReference>
<feature type="domain" description="CFAP65 fourth Ig-like" evidence="10">
    <location>
        <begin position="365"/>
        <end position="459"/>
    </location>
</feature>
<feature type="domain" description="CFAP65-like ninth Ig-like" evidence="11">
    <location>
        <begin position="1008"/>
        <end position="1189"/>
    </location>
</feature>
<reference evidence="14 15" key="1">
    <citation type="submission" date="2019-09" db="EMBL/GenBank/DDBJ databases">
        <title>Bird 10,000 Genomes (B10K) Project - Family phase.</title>
        <authorList>
            <person name="Zhang G."/>
        </authorList>
    </citation>
    <scope>NUCLEOTIDE SEQUENCE [LARGE SCALE GENOMIC DNA]</scope>
    <source>
        <strain evidence="14">B10K-DU-029-42</strain>
        <tissue evidence="14">Muscle</tissue>
    </source>
</reference>